<evidence type="ECO:0000313" key="9">
    <source>
        <dbReference type="EMBL" id="GII93519.1"/>
    </source>
</evidence>
<dbReference type="PANTHER" id="PTHR30576:SF10">
    <property type="entry name" value="SLL5057 PROTEIN"/>
    <property type="match status" value="1"/>
</dbReference>
<protein>
    <submittedName>
        <fullName evidence="9">Exopolysaccharide biosynthesis polyprenyl glycosylphosphotransferase</fullName>
    </submittedName>
</protein>
<evidence type="ECO:0000259" key="8">
    <source>
        <dbReference type="Pfam" id="PF02397"/>
    </source>
</evidence>
<feature type="transmembrane region" description="Helical" evidence="7">
    <location>
        <begin position="119"/>
        <end position="141"/>
    </location>
</feature>
<feature type="domain" description="Bacterial sugar transferase" evidence="8">
    <location>
        <begin position="292"/>
        <end position="479"/>
    </location>
</feature>
<dbReference type="InterPro" id="IPR017475">
    <property type="entry name" value="EPS_sugar_tfrase"/>
</dbReference>
<feature type="transmembrane region" description="Helical" evidence="7">
    <location>
        <begin position="298"/>
        <end position="318"/>
    </location>
</feature>
<evidence type="ECO:0000256" key="4">
    <source>
        <dbReference type="ARBA" id="ARBA00022692"/>
    </source>
</evidence>
<dbReference type="InterPro" id="IPR003362">
    <property type="entry name" value="Bact_transf"/>
</dbReference>
<evidence type="ECO:0000256" key="3">
    <source>
        <dbReference type="ARBA" id="ARBA00022679"/>
    </source>
</evidence>
<sequence length="485" mass="53461">MTAVADGEFRTDVSRAPWDHNEWEQGYVLSAVLGDFACSVVAFGGLIAIRMLTSVFYWPELPLGVLLILFWPLAVAFAGGYESHRVGDGPDEYRSVLRAAAAMASLVAIAAYVTQTPVARSYVMIGFPLLALVGLLFRYGLRKRLHRRRAKGECLRRVVAVGHAGSVADLVRQLRRERYHGMQVVAVCLPRLPLDSEEGMVDGVPVYGDFSDVAEVVTKVSGDAVAVLACPELDGIALRRMAWRLAETDTDLFMASALTDVAGPRTSVRPVAGLPLLHVEHPDLSGTRQNIKGAFDRCVASLALLLLSPLLCAIVLMIRRTSPGPALFTQIRVGKNGREFTVFKFRTMVVDAERVKRDLAALDEGNGVLFKMRNDPRITGVGSWLRRYSLDELPQLLNVVRGDMSLVGPRPPLPAEVAQYGTDVHRRLVVKPGMTGLWQVSGRSDLSWEESVRLDLRYVENWSLTLDLQILWKTWAAVIRGTGAY</sequence>
<accession>A0A919RKD7</accession>
<feature type="transmembrane region" description="Helical" evidence="7">
    <location>
        <begin position="61"/>
        <end position="81"/>
    </location>
</feature>
<gene>
    <name evidence="9" type="ORF">Ssi02_37500</name>
</gene>
<dbReference type="PANTHER" id="PTHR30576">
    <property type="entry name" value="COLANIC BIOSYNTHESIS UDP-GLUCOSE LIPID CARRIER TRANSFERASE"/>
    <property type="match status" value="1"/>
</dbReference>
<dbReference type="GO" id="GO:0016780">
    <property type="term" value="F:phosphotransferase activity, for other substituted phosphate groups"/>
    <property type="evidence" value="ECO:0007669"/>
    <property type="project" value="TreeGrafter"/>
</dbReference>
<keyword evidence="5 7" id="KW-1133">Transmembrane helix</keyword>
<keyword evidence="4 7" id="KW-0812">Transmembrane</keyword>
<dbReference type="Pfam" id="PF13727">
    <property type="entry name" value="CoA_binding_3"/>
    <property type="match status" value="1"/>
</dbReference>
<evidence type="ECO:0000256" key="7">
    <source>
        <dbReference type="SAM" id="Phobius"/>
    </source>
</evidence>
<comment type="caution">
    <text evidence="9">The sequence shown here is derived from an EMBL/GenBank/DDBJ whole genome shotgun (WGS) entry which is preliminary data.</text>
</comment>
<feature type="transmembrane region" description="Helical" evidence="7">
    <location>
        <begin position="27"/>
        <end position="49"/>
    </location>
</feature>
<keyword evidence="6 7" id="KW-0472">Membrane</keyword>
<evidence type="ECO:0000256" key="1">
    <source>
        <dbReference type="ARBA" id="ARBA00004141"/>
    </source>
</evidence>
<dbReference type="Proteomes" id="UP000606172">
    <property type="component" value="Unassembled WGS sequence"/>
</dbReference>
<dbReference type="Pfam" id="PF02397">
    <property type="entry name" value="Bac_transf"/>
    <property type="match status" value="1"/>
</dbReference>
<dbReference type="EMBL" id="BOOW01000023">
    <property type="protein sequence ID" value="GII93519.1"/>
    <property type="molecule type" value="Genomic_DNA"/>
</dbReference>
<keyword evidence="3" id="KW-0808">Transferase</keyword>
<name>A0A919RKD7_9ACTN</name>
<evidence type="ECO:0000313" key="10">
    <source>
        <dbReference type="Proteomes" id="UP000606172"/>
    </source>
</evidence>
<comment type="subcellular location">
    <subcellularLocation>
        <location evidence="1">Membrane</location>
        <topology evidence="1">Multi-pass membrane protein</topology>
    </subcellularLocation>
</comment>
<keyword evidence="10" id="KW-1185">Reference proteome</keyword>
<dbReference type="AlphaFoldDB" id="A0A919RKD7"/>
<evidence type="ECO:0000256" key="2">
    <source>
        <dbReference type="ARBA" id="ARBA00006464"/>
    </source>
</evidence>
<reference evidence="9" key="1">
    <citation type="submission" date="2021-01" db="EMBL/GenBank/DDBJ databases">
        <title>Whole genome shotgun sequence of Sinosporangium siamense NBRC 109515.</title>
        <authorList>
            <person name="Komaki H."/>
            <person name="Tamura T."/>
        </authorList>
    </citation>
    <scope>NUCLEOTIDE SEQUENCE</scope>
    <source>
        <strain evidence="9">NBRC 109515</strain>
    </source>
</reference>
<evidence type="ECO:0000256" key="6">
    <source>
        <dbReference type="ARBA" id="ARBA00023136"/>
    </source>
</evidence>
<dbReference type="GO" id="GO:0016020">
    <property type="term" value="C:membrane"/>
    <property type="evidence" value="ECO:0007669"/>
    <property type="project" value="UniProtKB-SubCell"/>
</dbReference>
<dbReference type="NCBIfam" id="TIGR03025">
    <property type="entry name" value="EPS_sugtrans"/>
    <property type="match status" value="1"/>
</dbReference>
<evidence type="ECO:0000256" key="5">
    <source>
        <dbReference type="ARBA" id="ARBA00022989"/>
    </source>
</evidence>
<organism evidence="9 10">
    <name type="scientific">Sinosporangium siamense</name>
    <dbReference type="NCBI Taxonomy" id="1367973"/>
    <lineage>
        <taxon>Bacteria</taxon>
        <taxon>Bacillati</taxon>
        <taxon>Actinomycetota</taxon>
        <taxon>Actinomycetes</taxon>
        <taxon>Streptosporangiales</taxon>
        <taxon>Streptosporangiaceae</taxon>
        <taxon>Sinosporangium</taxon>
    </lineage>
</organism>
<comment type="similarity">
    <text evidence="2">Belongs to the bacterial sugar transferase family.</text>
</comment>
<proteinExistence type="inferred from homology"/>